<sequence>MRHAAKNIPVQRQRQTQRHTDKGAYADAVSTLGKSLVHHGPYNDRAYLFRLNPADLPEISGRLLALARGRGYSRVIARVPAPARNHFASRGYTPGAYIPRLYRGAVDGYYMVNYRNPPESDWRDGIDDVLAVAREKAQGSAASQVLEPGFTCTPAAPADAPALAAIYRKVFLTYPVPVHDPAYLVRGMQSNLLRCFCIRKDGRIAAVAAAAVDPDGRFAEMTGFATLPEYRGHRFAGCLLWRIETEMRSIGVKTVFAIVRARSYPANTTFARAGYTHTGTLAGCVNICGSLEDMSVWYRSLDDGKAVSP</sequence>
<protein>
    <submittedName>
        <fullName evidence="3">Beta-lysine N-acetyltransferase</fullName>
    </submittedName>
</protein>
<evidence type="ECO:0000256" key="1">
    <source>
        <dbReference type="SAM" id="MobiDB-lite"/>
    </source>
</evidence>
<evidence type="ECO:0000259" key="2">
    <source>
        <dbReference type="PROSITE" id="PS51186"/>
    </source>
</evidence>
<dbReference type="InterPro" id="IPR016181">
    <property type="entry name" value="Acyl_CoA_acyltransferase"/>
</dbReference>
<dbReference type="CDD" id="cd04301">
    <property type="entry name" value="NAT_SF"/>
    <property type="match status" value="1"/>
</dbReference>
<gene>
    <name evidence="3" type="primary">ablB</name>
    <name evidence="3" type="ORF">R6Y95_05755</name>
</gene>
<dbReference type="PROSITE" id="PS51186">
    <property type="entry name" value="GNAT"/>
    <property type="match status" value="1"/>
</dbReference>
<dbReference type="Gene3D" id="3.40.630.30">
    <property type="match status" value="1"/>
</dbReference>
<proteinExistence type="predicted"/>
<dbReference type="InterPro" id="IPR000182">
    <property type="entry name" value="GNAT_dom"/>
</dbReference>
<accession>A0ABD8A612</accession>
<feature type="region of interest" description="Disordered" evidence="1">
    <location>
        <begin position="1"/>
        <end position="23"/>
    </location>
</feature>
<dbReference type="Pfam" id="PF00583">
    <property type="entry name" value="Acetyltransf_1"/>
    <property type="match status" value="1"/>
</dbReference>
<dbReference type="InterPro" id="IPR022525">
    <property type="entry name" value="GNAT_AblB"/>
</dbReference>
<dbReference type="NCBIfam" id="TIGR03827">
    <property type="entry name" value="GNAT_ablB"/>
    <property type="match status" value="1"/>
</dbReference>
<evidence type="ECO:0000313" key="3">
    <source>
        <dbReference type="EMBL" id="WOX54978.1"/>
    </source>
</evidence>
<dbReference type="AlphaFoldDB" id="A0ABD8A612"/>
<evidence type="ECO:0000313" key="4">
    <source>
        <dbReference type="Proteomes" id="UP001626603"/>
    </source>
</evidence>
<feature type="domain" description="N-acetyltransferase" evidence="2">
    <location>
        <begin position="150"/>
        <end position="303"/>
    </location>
</feature>
<dbReference type="SUPFAM" id="SSF55729">
    <property type="entry name" value="Acyl-CoA N-acyltransferases (Nat)"/>
    <property type="match status" value="2"/>
</dbReference>
<dbReference type="EMBL" id="CP137641">
    <property type="protein sequence ID" value="WOX54978.1"/>
    <property type="molecule type" value="Genomic_DNA"/>
</dbReference>
<organism evidence="3 4">
    <name type="scientific">Methanoculleus palmolei</name>
    <dbReference type="NCBI Taxonomy" id="72612"/>
    <lineage>
        <taxon>Archaea</taxon>
        <taxon>Methanobacteriati</taxon>
        <taxon>Methanobacteriota</taxon>
        <taxon>Stenosarchaea group</taxon>
        <taxon>Methanomicrobia</taxon>
        <taxon>Methanomicrobiales</taxon>
        <taxon>Methanomicrobiaceae</taxon>
        <taxon>Methanoculleus</taxon>
    </lineage>
</organism>
<dbReference type="Proteomes" id="UP001626603">
    <property type="component" value="Chromosome"/>
</dbReference>
<reference evidence="3 4" key="1">
    <citation type="submission" date="2023-10" db="EMBL/GenBank/DDBJ databases">
        <title>The complete genome sequence of Methanoculleus palmolei DSM 4273.</title>
        <authorList>
            <person name="Lai S.-J."/>
            <person name="You Y.-T."/>
            <person name="Chen S.-C."/>
        </authorList>
    </citation>
    <scope>NUCLEOTIDE SEQUENCE [LARGE SCALE GENOMIC DNA]</scope>
    <source>
        <strain evidence="3 4">DSM 4273</strain>
    </source>
</reference>
<keyword evidence="4" id="KW-1185">Reference proteome</keyword>
<name>A0ABD8A612_9EURY</name>